<keyword evidence="10 12" id="KW-0472">Membrane</keyword>
<evidence type="ECO:0000256" key="6">
    <source>
        <dbReference type="ARBA" id="ARBA00022729"/>
    </source>
</evidence>
<dbReference type="InterPro" id="IPR039426">
    <property type="entry name" value="TonB-dep_rcpt-like"/>
</dbReference>
<keyword evidence="9 14" id="KW-0798">TonB box</keyword>
<keyword evidence="18" id="KW-0675">Receptor</keyword>
<comment type="subcellular location">
    <subcellularLocation>
        <location evidence="1 12">Cell outer membrane</location>
        <topology evidence="1 12">Multi-pass membrane protein</topology>
    </subcellularLocation>
</comment>
<feature type="domain" description="TonB-dependent receptor plug" evidence="17">
    <location>
        <begin position="55"/>
        <end position="164"/>
    </location>
</feature>
<dbReference type="EMBL" id="DMUP01000023">
    <property type="protein sequence ID" value="HAR55356.1"/>
    <property type="molecule type" value="Genomic_DNA"/>
</dbReference>
<keyword evidence="8" id="KW-0406">Ion transport</keyword>
<evidence type="ECO:0000256" key="1">
    <source>
        <dbReference type="ARBA" id="ARBA00004571"/>
    </source>
</evidence>
<keyword evidence="11 12" id="KW-0998">Cell outer membrane</keyword>
<dbReference type="InterPro" id="IPR010917">
    <property type="entry name" value="TonB_rcpt_CS"/>
</dbReference>
<proteinExistence type="inferred from homology"/>
<dbReference type="PANTHER" id="PTHR32552:SF81">
    <property type="entry name" value="TONB-DEPENDENT OUTER MEMBRANE RECEPTOR"/>
    <property type="match status" value="1"/>
</dbReference>
<dbReference type="PANTHER" id="PTHR32552">
    <property type="entry name" value="FERRICHROME IRON RECEPTOR-RELATED"/>
    <property type="match status" value="1"/>
</dbReference>
<evidence type="ECO:0000313" key="18">
    <source>
        <dbReference type="EMBL" id="HAR55356.1"/>
    </source>
</evidence>
<evidence type="ECO:0000256" key="5">
    <source>
        <dbReference type="ARBA" id="ARBA00022692"/>
    </source>
</evidence>
<feature type="domain" description="TonB-dependent receptor-like beta-barrel" evidence="16">
    <location>
        <begin position="253"/>
        <end position="699"/>
    </location>
</feature>
<accession>A0A348WLE4</accession>
<keyword evidence="6 15" id="KW-0732">Signal</keyword>
<evidence type="ECO:0000256" key="14">
    <source>
        <dbReference type="RuleBase" id="RU003357"/>
    </source>
</evidence>
<reference evidence="18 19" key="1">
    <citation type="journal article" date="2018" name="Nat. Biotechnol.">
        <title>A standardized bacterial taxonomy based on genome phylogeny substantially revises the tree of life.</title>
        <authorList>
            <person name="Parks D.H."/>
            <person name="Chuvochina M."/>
            <person name="Waite D.W."/>
            <person name="Rinke C."/>
            <person name="Skarshewski A."/>
            <person name="Chaumeil P.A."/>
            <person name="Hugenholtz P."/>
        </authorList>
    </citation>
    <scope>NUCLEOTIDE SEQUENCE [LARGE SCALE GENOMIC DNA]</scope>
    <source>
        <strain evidence="18">UBA9360</strain>
    </source>
</reference>
<dbReference type="PROSITE" id="PS52016">
    <property type="entry name" value="TONB_DEPENDENT_REC_3"/>
    <property type="match status" value="1"/>
</dbReference>
<sequence length="738" mass="81763">MNNKGFKLSLLTLAMTGALSSASVWAQDNAKQEEQQASDKLERIEVTARRTNESLQEVPVAVSAFGEQELERDGIEDITELQYKMPNTTFQVSRGTNSTLTAYIRGIGQQDPLWGFEPGVGIYIDDVYVARPQGAVLEVLDVQRVEVLRGPQGTLYGKNTIGGAMKYVTRDLTGYDEFEIKGTIGTYNQTDLKVSGQTALSNNFYVGGAFATLNRDGYGEFVNLGADNYNKELMTGRFNARWLAAKNVDVKFAADWTQDDSNARGGHRLMPSLLSDEPYLDDVFDSYTAMPIDNSVETEGYSLTVDWDVNAQWGFKSITAYREGSTDTNIDFDSTVNPVLLVPAYYDDDQTTQEFQLTYSDGRLDFIGGLYLYDGTACGVFGTVLGLLDLTIDNGGCVDTTSEAVFGQASYQLDEQWSVTVGGRYTRDEKDADVYRYTYAGVKFLDRGDYSADPIVVNSDFNTKEDWSKFSPHASVSYQMTPELMWYASYSNGFKSGGVDMRADVSLNPDAANPYDPEIVDTFEVGVKSEWLDSRLRLNGAVFYSDYQDMQVTVQRAVETGGVASQVLNAADSTVQGFELEGTFAATETLNFTGSLGYIDAEFDEVAFFNPQTQQVEDVSNTWSFANTPKLTANLGFTKEFILDSGSLIWSTSVSYRDDTQIFEVPSPLDEEAYSLANTSLVWYSTSGQWNVGLHAKNVFDKEYRLAGYNFGSTFGENIVTGYYGDPRTVSLSVGYRF</sequence>
<evidence type="ECO:0000256" key="8">
    <source>
        <dbReference type="ARBA" id="ARBA00023065"/>
    </source>
</evidence>
<evidence type="ECO:0000256" key="15">
    <source>
        <dbReference type="SAM" id="SignalP"/>
    </source>
</evidence>
<gene>
    <name evidence="18" type="ORF">DCR58_01080</name>
</gene>
<keyword evidence="5 12" id="KW-0812">Transmembrane</keyword>
<evidence type="ECO:0000259" key="17">
    <source>
        <dbReference type="Pfam" id="PF07715"/>
    </source>
</evidence>
<dbReference type="AlphaFoldDB" id="A0A348WLE4"/>
<dbReference type="Gene3D" id="2.40.170.20">
    <property type="entry name" value="TonB-dependent receptor, beta-barrel domain"/>
    <property type="match status" value="1"/>
</dbReference>
<dbReference type="CDD" id="cd01347">
    <property type="entry name" value="ligand_gated_channel"/>
    <property type="match status" value="1"/>
</dbReference>
<feature type="chain" id="PRO_5016748933" evidence="15">
    <location>
        <begin position="27"/>
        <end position="738"/>
    </location>
</feature>
<evidence type="ECO:0000256" key="12">
    <source>
        <dbReference type="PROSITE-ProRule" id="PRU01360"/>
    </source>
</evidence>
<dbReference type="PROSITE" id="PS01156">
    <property type="entry name" value="TONB_DEPENDENT_REC_2"/>
    <property type="match status" value="1"/>
</dbReference>
<comment type="similarity">
    <text evidence="12 14">Belongs to the TonB-dependent receptor family.</text>
</comment>
<comment type="caution">
    <text evidence="18">The sequence shown here is derived from an EMBL/GenBank/DDBJ whole genome shotgun (WGS) entry which is preliminary data.</text>
</comment>
<evidence type="ECO:0000256" key="7">
    <source>
        <dbReference type="ARBA" id="ARBA00023004"/>
    </source>
</evidence>
<dbReference type="SUPFAM" id="SSF56935">
    <property type="entry name" value="Porins"/>
    <property type="match status" value="1"/>
</dbReference>
<evidence type="ECO:0000259" key="16">
    <source>
        <dbReference type="Pfam" id="PF00593"/>
    </source>
</evidence>
<dbReference type="Pfam" id="PF07715">
    <property type="entry name" value="Plug"/>
    <property type="match status" value="1"/>
</dbReference>
<evidence type="ECO:0000256" key="4">
    <source>
        <dbReference type="ARBA" id="ARBA00022496"/>
    </source>
</evidence>
<dbReference type="Proteomes" id="UP000262878">
    <property type="component" value="Unassembled WGS sequence"/>
</dbReference>
<organism evidence="18 19">
    <name type="scientific">Idiomarina baltica</name>
    <dbReference type="NCBI Taxonomy" id="190892"/>
    <lineage>
        <taxon>Bacteria</taxon>
        <taxon>Pseudomonadati</taxon>
        <taxon>Pseudomonadota</taxon>
        <taxon>Gammaproteobacteria</taxon>
        <taxon>Alteromonadales</taxon>
        <taxon>Idiomarinaceae</taxon>
        <taxon>Idiomarina</taxon>
    </lineage>
</organism>
<evidence type="ECO:0000256" key="2">
    <source>
        <dbReference type="ARBA" id="ARBA00022448"/>
    </source>
</evidence>
<evidence type="ECO:0000256" key="9">
    <source>
        <dbReference type="ARBA" id="ARBA00023077"/>
    </source>
</evidence>
<protein>
    <submittedName>
        <fullName evidence="18">TonB-dependent receptor</fullName>
    </submittedName>
</protein>
<dbReference type="Pfam" id="PF00593">
    <property type="entry name" value="TonB_dep_Rec_b-barrel"/>
    <property type="match status" value="1"/>
</dbReference>
<feature type="short sequence motif" description="TonB C-terminal box" evidence="13">
    <location>
        <begin position="721"/>
        <end position="738"/>
    </location>
</feature>
<evidence type="ECO:0000313" key="19">
    <source>
        <dbReference type="Proteomes" id="UP000262878"/>
    </source>
</evidence>
<keyword evidence="2 12" id="KW-0813">Transport</keyword>
<dbReference type="GO" id="GO:0009279">
    <property type="term" value="C:cell outer membrane"/>
    <property type="evidence" value="ECO:0007669"/>
    <property type="project" value="UniProtKB-SubCell"/>
</dbReference>
<dbReference type="InterPro" id="IPR036942">
    <property type="entry name" value="Beta-barrel_TonB_sf"/>
</dbReference>
<feature type="signal peptide" evidence="15">
    <location>
        <begin position="1"/>
        <end position="26"/>
    </location>
</feature>
<evidence type="ECO:0000256" key="13">
    <source>
        <dbReference type="PROSITE-ProRule" id="PRU10144"/>
    </source>
</evidence>
<name>A0A348WLE4_9GAMM</name>
<dbReference type="InterPro" id="IPR012910">
    <property type="entry name" value="Plug_dom"/>
</dbReference>
<dbReference type="GO" id="GO:0006826">
    <property type="term" value="P:iron ion transport"/>
    <property type="evidence" value="ECO:0007669"/>
    <property type="project" value="UniProtKB-KW"/>
</dbReference>
<dbReference type="STRING" id="314276.OS145_04493"/>
<keyword evidence="7" id="KW-0408">Iron</keyword>
<dbReference type="InterPro" id="IPR000531">
    <property type="entry name" value="Beta-barrel_TonB"/>
</dbReference>
<keyword evidence="3 12" id="KW-1134">Transmembrane beta strand</keyword>
<keyword evidence="4" id="KW-0410">Iron transport</keyword>
<evidence type="ECO:0000256" key="11">
    <source>
        <dbReference type="ARBA" id="ARBA00023237"/>
    </source>
</evidence>
<evidence type="ECO:0000256" key="10">
    <source>
        <dbReference type="ARBA" id="ARBA00023136"/>
    </source>
</evidence>
<evidence type="ECO:0000256" key="3">
    <source>
        <dbReference type="ARBA" id="ARBA00022452"/>
    </source>
</evidence>